<dbReference type="InterPro" id="IPR032710">
    <property type="entry name" value="NTF2-like_dom_sf"/>
</dbReference>
<evidence type="ECO:0000313" key="3">
    <source>
        <dbReference type="Proteomes" id="UP001165283"/>
    </source>
</evidence>
<dbReference type="InterPro" id="IPR027843">
    <property type="entry name" value="DUF4440"/>
</dbReference>
<proteinExistence type="predicted"/>
<organism evidence="2 3">
    <name type="scientific">Pseudonocardia humida</name>
    <dbReference type="NCBI Taxonomy" id="2800819"/>
    <lineage>
        <taxon>Bacteria</taxon>
        <taxon>Bacillati</taxon>
        <taxon>Actinomycetota</taxon>
        <taxon>Actinomycetes</taxon>
        <taxon>Pseudonocardiales</taxon>
        <taxon>Pseudonocardiaceae</taxon>
        <taxon>Pseudonocardia</taxon>
    </lineage>
</organism>
<comment type="caution">
    <text evidence="2">The sequence shown here is derived from an EMBL/GenBank/DDBJ whole genome shotgun (WGS) entry which is preliminary data.</text>
</comment>
<reference evidence="2" key="1">
    <citation type="submission" date="2021-04" db="EMBL/GenBank/DDBJ databases">
        <title>Pseudonocardia sp. nov., isolated from sandy soil of mangrove forest.</title>
        <authorList>
            <person name="Zan Z."/>
            <person name="Huang R."/>
            <person name="Liu W."/>
        </authorList>
    </citation>
    <scope>NUCLEOTIDE SEQUENCE</scope>
    <source>
        <strain evidence="2">S2-4</strain>
    </source>
</reference>
<evidence type="ECO:0000259" key="1">
    <source>
        <dbReference type="Pfam" id="PF14534"/>
    </source>
</evidence>
<dbReference type="SUPFAM" id="SSF54427">
    <property type="entry name" value="NTF2-like"/>
    <property type="match status" value="1"/>
</dbReference>
<protein>
    <submittedName>
        <fullName evidence="2">SgcJ/EcaC family oxidoreductase</fullName>
    </submittedName>
</protein>
<sequence>MTVDEVISALERAWNDGDGDAWAARFAEDADFVDVVGRVQHGRAVIAAEHQKIFDTIYRGSRIEIRPVSRRPVGDAVVVRTESTLEVPAGPRAGTTRAIQTKVLRGGEIVSFHNTVRIDGAAFAGHDEELAARRPLGWNDRGR</sequence>
<keyword evidence="3" id="KW-1185">Reference proteome</keyword>
<name>A0ABT1A5U8_9PSEU</name>
<evidence type="ECO:0000313" key="2">
    <source>
        <dbReference type="EMBL" id="MCO1658397.1"/>
    </source>
</evidence>
<dbReference type="Gene3D" id="3.10.450.50">
    <property type="match status" value="1"/>
</dbReference>
<dbReference type="Proteomes" id="UP001165283">
    <property type="component" value="Unassembled WGS sequence"/>
</dbReference>
<dbReference type="Pfam" id="PF14534">
    <property type="entry name" value="DUF4440"/>
    <property type="match status" value="1"/>
</dbReference>
<dbReference type="NCBIfam" id="TIGR02246">
    <property type="entry name" value="SgcJ/EcaC family oxidoreductase"/>
    <property type="match status" value="1"/>
</dbReference>
<dbReference type="RefSeq" id="WP_252442312.1">
    <property type="nucleotide sequence ID" value="NZ_JAGSOV010000054.1"/>
</dbReference>
<feature type="domain" description="DUF4440" evidence="1">
    <location>
        <begin position="4"/>
        <end position="104"/>
    </location>
</feature>
<accession>A0ABT1A5U8</accession>
<gene>
    <name evidence="2" type="ORF">KDL28_25355</name>
</gene>
<dbReference type="EMBL" id="JAGSOV010000054">
    <property type="protein sequence ID" value="MCO1658397.1"/>
    <property type="molecule type" value="Genomic_DNA"/>
</dbReference>
<dbReference type="InterPro" id="IPR011944">
    <property type="entry name" value="Steroid_delta5-4_isomerase"/>
</dbReference>